<feature type="domain" description="EF-hand" evidence="4">
    <location>
        <begin position="31"/>
        <end position="66"/>
    </location>
</feature>
<dbReference type="InterPro" id="IPR011992">
    <property type="entry name" value="EF-hand-dom_pair"/>
</dbReference>
<dbReference type="PROSITE" id="PS00018">
    <property type="entry name" value="EF_HAND_1"/>
    <property type="match status" value="2"/>
</dbReference>
<organism evidence="5 6">
    <name type="scientific">Fimbriiglobus ruber</name>
    <dbReference type="NCBI Taxonomy" id="1908690"/>
    <lineage>
        <taxon>Bacteria</taxon>
        <taxon>Pseudomonadati</taxon>
        <taxon>Planctomycetota</taxon>
        <taxon>Planctomycetia</taxon>
        <taxon>Gemmatales</taxon>
        <taxon>Gemmataceae</taxon>
        <taxon>Fimbriiglobus</taxon>
    </lineage>
</organism>
<name>A0A225DQW9_9BACT</name>
<dbReference type="Pfam" id="PF07587">
    <property type="entry name" value="PSD1"/>
    <property type="match status" value="1"/>
</dbReference>
<evidence type="ECO:0000259" key="4">
    <source>
        <dbReference type="PROSITE" id="PS50222"/>
    </source>
</evidence>
<feature type="region of interest" description="Disordered" evidence="2">
    <location>
        <begin position="98"/>
        <end position="136"/>
    </location>
</feature>
<evidence type="ECO:0000313" key="5">
    <source>
        <dbReference type="EMBL" id="OWK43493.1"/>
    </source>
</evidence>
<keyword evidence="1" id="KW-0175">Coiled coil</keyword>
<dbReference type="Proteomes" id="UP000214646">
    <property type="component" value="Unassembled WGS sequence"/>
</dbReference>
<comment type="caution">
    <text evidence="5">The sequence shown here is derived from an EMBL/GenBank/DDBJ whole genome shotgun (WGS) entry which is preliminary data.</text>
</comment>
<dbReference type="GO" id="GO:0005509">
    <property type="term" value="F:calcium ion binding"/>
    <property type="evidence" value="ECO:0007669"/>
    <property type="project" value="InterPro"/>
</dbReference>
<feature type="signal peptide" evidence="3">
    <location>
        <begin position="1"/>
        <end position="21"/>
    </location>
</feature>
<dbReference type="CDD" id="cd00051">
    <property type="entry name" value="EFh"/>
    <property type="match status" value="1"/>
</dbReference>
<dbReference type="InterPro" id="IPR011444">
    <property type="entry name" value="DUF1549"/>
</dbReference>
<dbReference type="InterPro" id="IPR018247">
    <property type="entry name" value="EF_Hand_1_Ca_BS"/>
</dbReference>
<protein>
    <recommendedName>
        <fullName evidence="4">EF-hand domain-containing protein</fullName>
    </recommendedName>
</protein>
<accession>A0A225DQW9</accession>
<dbReference type="SUPFAM" id="SSF47473">
    <property type="entry name" value="EF-hand"/>
    <property type="match status" value="1"/>
</dbReference>
<dbReference type="InterPro" id="IPR022655">
    <property type="entry name" value="DUF1553"/>
</dbReference>
<evidence type="ECO:0000256" key="1">
    <source>
        <dbReference type="SAM" id="Coils"/>
    </source>
</evidence>
<dbReference type="PANTHER" id="PTHR35889">
    <property type="entry name" value="CYCLOINULO-OLIGOSACCHARIDE FRUCTANOTRANSFERASE-RELATED"/>
    <property type="match status" value="1"/>
</dbReference>
<dbReference type="PANTHER" id="PTHR35889:SF3">
    <property type="entry name" value="F-BOX DOMAIN-CONTAINING PROTEIN"/>
    <property type="match status" value="1"/>
</dbReference>
<dbReference type="EMBL" id="NIDE01000004">
    <property type="protein sequence ID" value="OWK43493.1"/>
    <property type="molecule type" value="Genomic_DNA"/>
</dbReference>
<reference evidence="6" key="1">
    <citation type="submission" date="2017-06" db="EMBL/GenBank/DDBJ databases">
        <title>Genome analysis of Fimbriiglobus ruber SP5, the first member of the order Planctomycetales with confirmed chitinolytic capability.</title>
        <authorList>
            <person name="Ravin N.V."/>
            <person name="Rakitin A.L."/>
            <person name="Ivanova A.A."/>
            <person name="Beletsky A.V."/>
            <person name="Kulichevskaya I.S."/>
            <person name="Mardanov A.V."/>
            <person name="Dedysh S.N."/>
        </authorList>
    </citation>
    <scope>NUCLEOTIDE SEQUENCE [LARGE SCALE GENOMIC DNA]</scope>
    <source>
        <strain evidence="6">SP5</strain>
    </source>
</reference>
<dbReference type="AlphaFoldDB" id="A0A225DQW9"/>
<keyword evidence="3" id="KW-0732">Signal</keyword>
<dbReference type="Pfam" id="PF13499">
    <property type="entry name" value="EF-hand_7"/>
    <property type="match status" value="1"/>
</dbReference>
<feature type="domain" description="EF-hand" evidence="4">
    <location>
        <begin position="68"/>
        <end position="103"/>
    </location>
</feature>
<dbReference type="InterPro" id="IPR011429">
    <property type="entry name" value="Cyt_c_Planctomycete-type"/>
</dbReference>
<evidence type="ECO:0000256" key="3">
    <source>
        <dbReference type="SAM" id="SignalP"/>
    </source>
</evidence>
<feature type="chain" id="PRO_5012962953" description="EF-hand domain-containing protein" evidence="3">
    <location>
        <begin position="22"/>
        <end position="924"/>
    </location>
</feature>
<dbReference type="OrthoDB" id="127107at2"/>
<dbReference type="SMART" id="SM00054">
    <property type="entry name" value="EFh"/>
    <property type="match status" value="2"/>
</dbReference>
<dbReference type="InterPro" id="IPR002048">
    <property type="entry name" value="EF_hand_dom"/>
</dbReference>
<evidence type="ECO:0000256" key="2">
    <source>
        <dbReference type="SAM" id="MobiDB-lite"/>
    </source>
</evidence>
<gene>
    <name evidence="5" type="ORF">FRUB_03092</name>
</gene>
<dbReference type="Pfam" id="PF07583">
    <property type="entry name" value="PSCyt2"/>
    <property type="match status" value="1"/>
</dbReference>
<keyword evidence="6" id="KW-1185">Reference proteome</keyword>
<proteinExistence type="predicted"/>
<dbReference type="Gene3D" id="1.10.238.10">
    <property type="entry name" value="EF-hand"/>
    <property type="match status" value="1"/>
</dbReference>
<dbReference type="Pfam" id="PF07635">
    <property type="entry name" value="PSCyt1"/>
    <property type="match status" value="1"/>
</dbReference>
<feature type="coiled-coil region" evidence="1">
    <location>
        <begin position="526"/>
        <end position="577"/>
    </location>
</feature>
<dbReference type="PROSITE" id="PS50222">
    <property type="entry name" value="EF_HAND_2"/>
    <property type="match status" value="2"/>
</dbReference>
<sequence>MPRHLPLAAALFALAVGLTLAVGAGRAEDTPKRPGLEAAFKKFDANGDGKLSHEEFNQFVQSAPRIKAQPKAKDFLFKRLDADGDGFLTLDEFKKLADLGPKKDNDTPNKGGSLKGKTEPAPTPKNNAEATKEPTAEQVAFFEKKIRPVLVGKCYSCHSESAEKIKGGLTLDTRAGLRKGGESGPALVPGAPKKSLLIHALRGTDNSAQMPPKEKLTEDTIADFEKWIAMGAPDPRGKAGAKNANAAIDIEQGRTHWAFQPPKAAAVPAVKNVAWPKTDADRFLLAKLEEKGLTPASDADKRAILRRVTFDLTGLPPTPEELDEFLNDNSPNAFAKVVDRLLASPAFGETWGRHWLDVARYAESSGKEQNIVYPHAWRYRDYVIQAFNKDKPYARFLREQLAGDLIPAKDDAEKAEQLIATGYLAVGPKSHNEPNPLHFRLDVADEQIDAFSQGMLGMTVACARCHDHKFDPIPTHDYYALAGIFTSTETKFGIPQGGVFRQNASLIDLPTGADVPAGLVLSKTEQGFLKKRVDDLKKERDEAREQARKDKQPPIRLVGINNQIAILEKQLSHFEADGSPKKQAMGVGDKMAPRDSPVYTRGEPEKPGEIVSRGFLQVVNTVHTPPVKNGSGRRELAQWVASKDNPLTARVWANRVWLHLFGRGIVSSPDNFGTTGQPPSHPELLDYLALSLMEHGWSTKKLIRGIVLSHAYQMSSTYDAKNAATDPDNVYVWRMSKRRLGAESVRDAMLAVAGQLDITPANGSPVGRFEGPVQVLNRGGGMAVMAETNHRSVYLPIVRGQVPEVLELFDFAEPSLVTGARDDTSVPSQGLFLMNNPSVMKLAEKTATRLLGRYQSPTERVDAAFRLTFGRSPTPTEATAATTFIDSFARDSGKGRKSATEAEKAAWAAFSQALFATAEFRYVD</sequence>
<dbReference type="RefSeq" id="WP_088254322.1">
    <property type="nucleotide sequence ID" value="NZ_NIDE01000004.1"/>
</dbReference>
<feature type="compositionally biased region" description="Basic and acidic residues" evidence="2">
    <location>
        <begin position="98"/>
        <end position="107"/>
    </location>
</feature>
<evidence type="ECO:0000313" key="6">
    <source>
        <dbReference type="Proteomes" id="UP000214646"/>
    </source>
</evidence>
<feature type="region of interest" description="Disordered" evidence="2">
    <location>
        <begin position="577"/>
        <end position="606"/>
    </location>
</feature>